<protein>
    <submittedName>
        <fullName evidence="3">Uncharacterized protein</fullName>
    </submittedName>
</protein>
<keyword evidence="1" id="KW-0812">Transmembrane</keyword>
<dbReference type="EMBL" id="CP046904">
    <property type="protein sequence ID" value="QGZ41057.1"/>
    <property type="molecule type" value="Genomic_DNA"/>
</dbReference>
<feature type="transmembrane region" description="Helical" evidence="1">
    <location>
        <begin position="129"/>
        <end position="146"/>
    </location>
</feature>
<evidence type="ECO:0000313" key="2">
    <source>
        <dbReference type="EMBL" id="QGZ41057.1"/>
    </source>
</evidence>
<proteinExistence type="predicted"/>
<gene>
    <name evidence="2" type="ORF">GO485_19630</name>
    <name evidence="3" type="ORF">IP92_03616</name>
</gene>
<sequence length="214" mass="23685">MTQQNPSFEAQLNGTEKSASLASYITRRLAAIGTIYALVFGAFLLLAFAWKEEAKDGKPALNLFSYFDKSVFEPVMSTPVQAAVAVILLLLCVDWRLDGRLPERIGGTLIVAALVVPAVFLHGDALTLVLVRFLHAVLLLACGLILDRTFGYTRAHARSQFYLTRVETVNQYTDEAKKEEELRKLAEACAVDKYRDYVGDTFFTLDALKAKLGS</sequence>
<reference evidence="3" key="2">
    <citation type="submission" date="2019-07" db="EMBL/GenBank/DDBJ databases">
        <authorList>
            <person name="Whitman W."/>
            <person name="Huntemann M."/>
            <person name="Clum A."/>
            <person name="Pillay M."/>
            <person name="Palaniappan K."/>
            <person name="Varghese N."/>
            <person name="Mikhailova N."/>
            <person name="Stamatis D."/>
            <person name="Reddy T."/>
            <person name="Daum C."/>
            <person name="Shapiro N."/>
            <person name="Ivanova N."/>
            <person name="Kyrpides N."/>
            <person name="Woyke T."/>
        </authorList>
    </citation>
    <scope>NUCLEOTIDE SEQUENCE</scope>
    <source>
        <strain evidence="3">CGMCC 1.10685</strain>
    </source>
</reference>
<keyword evidence="5" id="KW-1185">Reference proteome</keyword>
<accession>A0A562PM14</accession>
<dbReference type="OrthoDB" id="10018468at2"/>
<evidence type="ECO:0000256" key="1">
    <source>
        <dbReference type="SAM" id="Phobius"/>
    </source>
</evidence>
<reference evidence="3 4" key="1">
    <citation type="journal article" date="2015" name="Stand. Genomic Sci.">
        <title>Genomic Encyclopedia of Bacterial and Archaeal Type Strains, Phase III: the genomes of soil and plant-associated and newly described type strains.</title>
        <authorList>
            <person name="Whitman W.B."/>
            <person name="Woyke T."/>
            <person name="Klenk H.P."/>
            <person name="Zhou Y."/>
            <person name="Lilburn T.G."/>
            <person name="Beck B.J."/>
            <person name="De Vos P."/>
            <person name="Vandamme P."/>
            <person name="Eisen J.A."/>
            <person name="Garrity G."/>
            <person name="Hugenholtz P."/>
            <person name="Kyrpides N.C."/>
        </authorList>
    </citation>
    <scope>NUCLEOTIDE SEQUENCE [LARGE SCALE GENOMIC DNA]</scope>
    <source>
        <strain evidence="3 4">CGMCC 1.10685</strain>
    </source>
</reference>
<evidence type="ECO:0000313" key="4">
    <source>
        <dbReference type="Proteomes" id="UP000315112"/>
    </source>
</evidence>
<keyword evidence="1" id="KW-0472">Membrane</keyword>
<reference evidence="2 5" key="3">
    <citation type="submission" date="2019-12" db="EMBL/GenBank/DDBJ databases">
        <title>Draft Genome Sequences of Six Type Strains of the Genus Massilia.</title>
        <authorList>
            <person name="Miess H."/>
            <person name="Frediansyah A."/>
            <person name="Goeker M."/>
            <person name="Gross H."/>
        </authorList>
    </citation>
    <scope>NUCLEOTIDE SEQUENCE [LARGE SCALE GENOMIC DNA]</scope>
    <source>
        <strain evidence="2 5">DSM 26639</strain>
    </source>
</reference>
<keyword evidence="1" id="KW-1133">Transmembrane helix</keyword>
<dbReference type="RefSeq" id="WP_145877565.1">
    <property type="nucleotide sequence ID" value="NZ_CP046904.1"/>
</dbReference>
<evidence type="ECO:0000313" key="5">
    <source>
        <dbReference type="Proteomes" id="UP000437862"/>
    </source>
</evidence>
<organism evidence="3 4">
    <name type="scientific">Pseudoduganella flava</name>
    <dbReference type="NCBI Taxonomy" id="871742"/>
    <lineage>
        <taxon>Bacteria</taxon>
        <taxon>Pseudomonadati</taxon>
        <taxon>Pseudomonadota</taxon>
        <taxon>Betaproteobacteria</taxon>
        <taxon>Burkholderiales</taxon>
        <taxon>Oxalobacteraceae</taxon>
        <taxon>Telluria group</taxon>
        <taxon>Pseudoduganella</taxon>
    </lineage>
</organism>
<evidence type="ECO:0000313" key="3">
    <source>
        <dbReference type="EMBL" id="TWI45240.1"/>
    </source>
</evidence>
<feature type="transmembrane region" description="Helical" evidence="1">
    <location>
        <begin position="70"/>
        <end position="93"/>
    </location>
</feature>
<dbReference type="Proteomes" id="UP000315112">
    <property type="component" value="Unassembled WGS sequence"/>
</dbReference>
<dbReference type="Proteomes" id="UP000437862">
    <property type="component" value="Chromosome"/>
</dbReference>
<name>A0A562PM14_9BURK</name>
<feature type="transmembrane region" description="Helical" evidence="1">
    <location>
        <begin position="29"/>
        <end position="50"/>
    </location>
</feature>
<dbReference type="AlphaFoldDB" id="A0A562PM14"/>
<feature type="transmembrane region" description="Helical" evidence="1">
    <location>
        <begin position="105"/>
        <end position="123"/>
    </location>
</feature>
<dbReference type="EMBL" id="VLKW01000007">
    <property type="protein sequence ID" value="TWI45240.1"/>
    <property type="molecule type" value="Genomic_DNA"/>
</dbReference>